<evidence type="ECO:0000313" key="2">
    <source>
        <dbReference type="Proteomes" id="UP001153678"/>
    </source>
</evidence>
<accession>A0A9W4T769</accession>
<keyword evidence="2" id="KW-1185">Reference proteome</keyword>
<feature type="non-terminal residue" evidence="1">
    <location>
        <position position="1"/>
    </location>
</feature>
<sequence length="41" mass="4937">LAAPAVIPFEWTVNVTRELIRLRRDNHDNIEFIPNNRHERI</sequence>
<name>A0A9W4T769_9GLOM</name>
<comment type="caution">
    <text evidence="1">The sequence shown here is derived from an EMBL/GenBank/DDBJ whole genome shotgun (WGS) entry which is preliminary data.</text>
</comment>
<dbReference type="AlphaFoldDB" id="A0A9W4T769"/>
<reference evidence="1" key="1">
    <citation type="submission" date="2022-08" db="EMBL/GenBank/DDBJ databases">
        <authorList>
            <person name="Kallberg Y."/>
            <person name="Tangrot J."/>
            <person name="Rosling A."/>
        </authorList>
    </citation>
    <scope>NUCLEOTIDE SEQUENCE</scope>
    <source>
        <strain evidence="1">Wild A</strain>
    </source>
</reference>
<gene>
    <name evidence="1" type="ORF">FWILDA_LOCUS17710</name>
</gene>
<proteinExistence type="predicted"/>
<dbReference type="Proteomes" id="UP001153678">
    <property type="component" value="Unassembled WGS sequence"/>
</dbReference>
<protein>
    <submittedName>
        <fullName evidence="1">18385_t:CDS:1</fullName>
    </submittedName>
</protein>
<organism evidence="1 2">
    <name type="scientific">Funneliformis geosporum</name>
    <dbReference type="NCBI Taxonomy" id="1117311"/>
    <lineage>
        <taxon>Eukaryota</taxon>
        <taxon>Fungi</taxon>
        <taxon>Fungi incertae sedis</taxon>
        <taxon>Mucoromycota</taxon>
        <taxon>Glomeromycotina</taxon>
        <taxon>Glomeromycetes</taxon>
        <taxon>Glomerales</taxon>
        <taxon>Glomeraceae</taxon>
        <taxon>Funneliformis</taxon>
    </lineage>
</organism>
<evidence type="ECO:0000313" key="1">
    <source>
        <dbReference type="EMBL" id="CAI2196701.1"/>
    </source>
</evidence>
<dbReference type="EMBL" id="CAMKVN010014760">
    <property type="protein sequence ID" value="CAI2196701.1"/>
    <property type="molecule type" value="Genomic_DNA"/>
</dbReference>